<dbReference type="Gene3D" id="1.10.10.10">
    <property type="entry name" value="Winged helix-like DNA-binding domain superfamily/Winged helix DNA-binding domain"/>
    <property type="match status" value="1"/>
</dbReference>
<evidence type="ECO:0000256" key="3">
    <source>
        <dbReference type="ARBA" id="ARBA00023163"/>
    </source>
</evidence>
<dbReference type="InterPro" id="IPR011711">
    <property type="entry name" value="GntR_C"/>
</dbReference>
<dbReference type="Proteomes" id="UP001165667">
    <property type="component" value="Unassembled WGS sequence"/>
</dbReference>
<dbReference type="PANTHER" id="PTHR43537">
    <property type="entry name" value="TRANSCRIPTIONAL REGULATOR, GNTR FAMILY"/>
    <property type="match status" value="1"/>
</dbReference>
<dbReference type="SMART" id="SM00345">
    <property type="entry name" value="HTH_GNTR"/>
    <property type="match status" value="1"/>
</dbReference>
<dbReference type="Gene3D" id="1.20.120.530">
    <property type="entry name" value="GntR ligand-binding domain-like"/>
    <property type="match status" value="1"/>
</dbReference>
<dbReference type="SUPFAM" id="SSF48008">
    <property type="entry name" value="GntR ligand-binding domain-like"/>
    <property type="match status" value="1"/>
</dbReference>
<dbReference type="Pfam" id="PF07729">
    <property type="entry name" value="FCD"/>
    <property type="match status" value="1"/>
</dbReference>
<evidence type="ECO:0000313" key="6">
    <source>
        <dbReference type="Proteomes" id="UP001165667"/>
    </source>
</evidence>
<keyword evidence="6" id="KW-1185">Reference proteome</keyword>
<dbReference type="InterPro" id="IPR036390">
    <property type="entry name" value="WH_DNA-bd_sf"/>
</dbReference>
<dbReference type="AlphaFoldDB" id="A0AA41YTC7"/>
<dbReference type="GO" id="GO:0003700">
    <property type="term" value="F:DNA-binding transcription factor activity"/>
    <property type="evidence" value="ECO:0007669"/>
    <property type="project" value="InterPro"/>
</dbReference>
<dbReference type="PANTHER" id="PTHR43537:SF24">
    <property type="entry name" value="GLUCONATE OPERON TRANSCRIPTIONAL REPRESSOR"/>
    <property type="match status" value="1"/>
</dbReference>
<feature type="domain" description="HTH gntR-type" evidence="4">
    <location>
        <begin position="1"/>
        <end position="66"/>
    </location>
</feature>
<accession>A0AA41YTC7</accession>
<dbReference type="RefSeq" id="WP_282583296.1">
    <property type="nucleotide sequence ID" value="NZ_JAMOIM010000001.1"/>
</dbReference>
<reference evidence="5" key="1">
    <citation type="submission" date="2022-05" db="EMBL/GenBank/DDBJ databases">
        <authorList>
            <person name="Pankratov T."/>
        </authorList>
    </citation>
    <scope>NUCLEOTIDE SEQUENCE</scope>
    <source>
        <strain evidence="5">BP6-180914</strain>
    </source>
</reference>
<evidence type="ECO:0000256" key="2">
    <source>
        <dbReference type="ARBA" id="ARBA00023125"/>
    </source>
</evidence>
<evidence type="ECO:0000313" key="5">
    <source>
        <dbReference type="EMBL" id="MCW6506960.1"/>
    </source>
</evidence>
<comment type="caution">
    <text evidence="5">The sequence shown here is derived from an EMBL/GenBank/DDBJ whole genome shotgun (WGS) entry which is preliminary data.</text>
</comment>
<dbReference type="Pfam" id="PF00392">
    <property type="entry name" value="GntR"/>
    <property type="match status" value="1"/>
</dbReference>
<dbReference type="PROSITE" id="PS50949">
    <property type="entry name" value="HTH_GNTR"/>
    <property type="match status" value="1"/>
</dbReference>
<dbReference type="GO" id="GO:0003677">
    <property type="term" value="F:DNA binding"/>
    <property type="evidence" value="ECO:0007669"/>
    <property type="project" value="UniProtKB-KW"/>
</dbReference>
<organism evidence="5 6">
    <name type="scientific">Lichenifustis flavocetrariae</name>
    <dbReference type="NCBI Taxonomy" id="2949735"/>
    <lineage>
        <taxon>Bacteria</taxon>
        <taxon>Pseudomonadati</taxon>
        <taxon>Pseudomonadota</taxon>
        <taxon>Alphaproteobacteria</taxon>
        <taxon>Hyphomicrobiales</taxon>
        <taxon>Lichenihabitantaceae</taxon>
        <taxon>Lichenifustis</taxon>
    </lineage>
</organism>
<proteinExistence type="predicted"/>
<evidence type="ECO:0000259" key="4">
    <source>
        <dbReference type="PROSITE" id="PS50949"/>
    </source>
</evidence>
<dbReference type="SMART" id="SM00895">
    <property type="entry name" value="FCD"/>
    <property type="match status" value="1"/>
</dbReference>
<dbReference type="InterPro" id="IPR036388">
    <property type="entry name" value="WH-like_DNA-bd_sf"/>
</dbReference>
<sequence length="217" mass="24172">MTEQTYELLKERILDQVLAPGTRLNIDALTRDLGVSSSPLREALARLEAERLVASELYSGYTVAPEPTPRYLLDLIDFRLMLESHSALVGAPRKDPSILSEMRAMVRQMAATHKLGTRYKQYRRFVDADIRFHQAIVRSGGNEVVIQAYSGMNAILHQARLYLHRSGGEARAVEVAQEHGTILRAFEDGDGDAASRALAYHLEGGRRRLIISGSNQA</sequence>
<keyword evidence="3" id="KW-0804">Transcription</keyword>
<gene>
    <name evidence="5" type="ORF">M8523_02870</name>
</gene>
<dbReference type="InterPro" id="IPR000524">
    <property type="entry name" value="Tscrpt_reg_HTH_GntR"/>
</dbReference>
<dbReference type="EMBL" id="JAMOIM010000001">
    <property type="protein sequence ID" value="MCW6506960.1"/>
    <property type="molecule type" value="Genomic_DNA"/>
</dbReference>
<name>A0AA41YTC7_9HYPH</name>
<protein>
    <submittedName>
        <fullName evidence="5">GntR family transcriptional regulator</fullName>
    </submittedName>
</protein>
<keyword evidence="1" id="KW-0805">Transcription regulation</keyword>
<dbReference type="InterPro" id="IPR008920">
    <property type="entry name" value="TF_FadR/GntR_C"/>
</dbReference>
<evidence type="ECO:0000256" key="1">
    <source>
        <dbReference type="ARBA" id="ARBA00023015"/>
    </source>
</evidence>
<dbReference type="CDD" id="cd07377">
    <property type="entry name" value="WHTH_GntR"/>
    <property type="match status" value="1"/>
</dbReference>
<keyword evidence="2" id="KW-0238">DNA-binding</keyword>
<dbReference type="SUPFAM" id="SSF46785">
    <property type="entry name" value="Winged helix' DNA-binding domain"/>
    <property type="match status" value="1"/>
</dbReference>